<feature type="domain" description="T6SS immunity protein Tdi1 C-terminal" evidence="1">
    <location>
        <begin position="86"/>
        <end position="151"/>
    </location>
</feature>
<dbReference type="EMBL" id="MWIP01000033">
    <property type="protein sequence ID" value="KAF1684536.1"/>
    <property type="molecule type" value="Genomic_DNA"/>
</dbReference>
<dbReference type="RefSeq" id="WP_162312323.1">
    <property type="nucleotide sequence ID" value="NZ_JACHGU010000023.1"/>
</dbReference>
<evidence type="ECO:0000313" key="2">
    <source>
        <dbReference type="EMBL" id="KAF1684536.1"/>
    </source>
</evidence>
<proteinExistence type="predicted"/>
<protein>
    <recommendedName>
        <fullName evidence="1">T6SS immunity protein Tdi1 C-terminal domain-containing protein</fullName>
    </recommendedName>
</protein>
<sequence length="171" mass="18880">MKEKVKIETLPGYDGKTAYCGALRLLDKGDIDWISKWAAGNEGCLPGLDFFAADAFGVLYGVNEGGVVSIFWTETGCLEDIGITRDEFFMLVCEDPNSTINYSLYIEAVAKIGKPNHDQNFSLKVETALGGKMSVDNLYICDKSIHMLQLGKIARQIKDYPVGTVFIDTDF</sequence>
<gene>
    <name evidence="2" type="ORF">B1992_14995</name>
</gene>
<evidence type="ECO:0000259" key="1">
    <source>
        <dbReference type="Pfam" id="PF08906"/>
    </source>
</evidence>
<dbReference type="Proteomes" id="UP000462066">
    <property type="component" value="Unassembled WGS sequence"/>
</dbReference>
<reference evidence="2 3" key="1">
    <citation type="submission" date="2017-10" db="EMBL/GenBank/DDBJ databases">
        <title>Whole genome sequencing of Pseudoxanthomonas broegbernensis DSM 12573(T).</title>
        <authorList>
            <person name="Kumar S."/>
            <person name="Bansal K."/>
            <person name="Kaur A."/>
            <person name="Patil P."/>
            <person name="Sharma S."/>
            <person name="Patil P.B."/>
        </authorList>
    </citation>
    <scope>NUCLEOTIDE SEQUENCE [LARGE SCALE GENOMIC DNA]</scope>
    <source>
        <strain evidence="2 3">DSM 12573</strain>
    </source>
</reference>
<dbReference type="Pfam" id="PF08906">
    <property type="entry name" value="T6SS_Tdi1_C"/>
    <property type="match status" value="1"/>
</dbReference>
<comment type="caution">
    <text evidence="2">The sequence shown here is derived from an EMBL/GenBank/DDBJ whole genome shotgun (WGS) entry which is preliminary data.</text>
</comment>
<name>A0A7V8GJY8_9GAMM</name>
<organism evidence="2 3">
    <name type="scientific">Pseudoxanthomonas broegbernensis</name>
    <dbReference type="NCBI Taxonomy" id="83619"/>
    <lineage>
        <taxon>Bacteria</taxon>
        <taxon>Pseudomonadati</taxon>
        <taxon>Pseudomonadota</taxon>
        <taxon>Gammaproteobacteria</taxon>
        <taxon>Lysobacterales</taxon>
        <taxon>Lysobacteraceae</taxon>
        <taxon>Pseudoxanthomonas</taxon>
    </lineage>
</organism>
<dbReference type="AlphaFoldDB" id="A0A7V8GJY8"/>
<dbReference type="InterPro" id="IPR015002">
    <property type="entry name" value="T6SS_Tdi1_C"/>
</dbReference>
<accession>A0A7V8GJY8</accession>
<evidence type="ECO:0000313" key="3">
    <source>
        <dbReference type="Proteomes" id="UP000462066"/>
    </source>
</evidence>
<keyword evidence="3" id="KW-1185">Reference proteome</keyword>